<evidence type="ECO:0000313" key="4">
    <source>
        <dbReference type="Proteomes" id="UP000583929"/>
    </source>
</evidence>
<name>A0A7J6HXB0_CANSA</name>
<dbReference type="Pfam" id="PF04578">
    <property type="entry name" value="DUF594"/>
    <property type="match status" value="1"/>
</dbReference>
<proteinExistence type="predicted"/>
<evidence type="ECO:0000256" key="1">
    <source>
        <dbReference type="SAM" id="Phobius"/>
    </source>
</evidence>
<accession>A0A7J6HXB0</accession>
<comment type="caution">
    <text evidence="3">The sequence shown here is derived from an EMBL/GenBank/DDBJ whole genome shotgun (WGS) entry which is preliminary data.</text>
</comment>
<dbReference type="EMBL" id="JAATIQ010000021">
    <property type="protein sequence ID" value="KAF4399348.1"/>
    <property type="molecule type" value="Genomic_DNA"/>
</dbReference>
<feature type="transmembrane region" description="Helical" evidence="1">
    <location>
        <begin position="65"/>
        <end position="85"/>
    </location>
</feature>
<protein>
    <recommendedName>
        <fullName evidence="2">DUF4220 domain-containing protein</fullName>
    </recommendedName>
</protein>
<dbReference type="AlphaFoldDB" id="A0A7J6HXB0"/>
<sequence>MIPSCFGSLMYVKGRKVMELFPGSLRELWKDWELRVMVLVSLSLQIILIFFGNRRKYSSKIWVRIVLWCAYLMADWIATVALGVISNNLGDVVETVGKGGSLDADAELTAFWAPFLLLHLGGPDTITAYSLEDNELWLRHLLGLGVQTGVTLYIFLMAWTGSPLSLLSIPVFCVGIIKYGERTWVLRSASSEKFRDSMLTPADPGPNYSKFMQEYTLKQFEGFHVTADEVIEAQAPVSVSLVENYAIPDAAELLTAHELLHVFQRLFVELILGFDDREKSQSLFRGISLEKAFKVVEIELGFVYDKLYTKAKVIYLFQGCCLRFLSFSCTLGVLVFFSFAEHKQSHSHVDLLISYLLLYAALLLEVYAIILLISSDWTNHWLTKHANASIRRVVTCLQLPNENHRWSNSIAQFNALSFHLKINKPTIGYEIQKLLCLDSLLEKSRYTKYKQVSREMRTLIFDHLKEKFEHLVAPSIVATDARAVLTCRGGRVLENYCCTELDWSIKVDFDQSILIWHIATYLCYYKDHTAESFDNTKCKLSKRLSQYMVYLLVMRPFMLPVGIGMIRFRDTQAEITKFFEEHKSSSSSLSDISRSSSSSTQFFSWARNKAKLDKSQACNMLLKVNTAVPAVKVKGDRSKSVLFDACRLAWELQGISDKDKKWEMISEVWVEMLAYAASQCRGNHHAQQLRRGGELLTHVWLLMAHFGLTEQFQISQGHARVKLVVK</sequence>
<feature type="domain" description="DUF4220" evidence="2">
    <location>
        <begin position="68"/>
        <end position="417"/>
    </location>
</feature>
<dbReference type="Proteomes" id="UP000583929">
    <property type="component" value="Unassembled WGS sequence"/>
</dbReference>
<evidence type="ECO:0000313" key="3">
    <source>
        <dbReference type="EMBL" id="KAF4399348.1"/>
    </source>
</evidence>
<gene>
    <name evidence="3" type="ORF">G4B88_022431</name>
</gene>
<dbReference type="InterPro" id="IPR007658">
    <property type="entry name" value="DUF594"/>
</dbReference>
<organism evidence="3 4">
    <name type="scientific">Cannabis sativa</name>
    <name type="common">Hemp</name>
    <name type="synonym">Marijuana</name>
    <dbReference type="NCBI Taxonomy" id="3483"/>
    <lineage>
        <taxon>Eukaryota</taxon>
        <taxon>Viridiplantae</taxon>
        <taxon>Streptophyta</taxon>
        <taxon>Embryophyta</taxon>
        <taxon>Tracheophyta</taxon>
        <taxon>Spermatophyta</taxon>
        <taxon>Magnoliopsida</taxon>
        <taxon>eudicotyledons</taxon>
        <taxon>Gunneridae</taxon>
        <taxon>Pentapetalae</taxon>
        <taxon>rosids</taxon>
        <taxon>fabids</taxon>
        <taxon>Rosales</taxon>
        <taxon>Cannabaceae</taxon>
        <taxon>Cannabis</taxon>
    </lineage>
</organism>
<evidence type="ECO:0000259" key="2">
    <source>
        <dbReference type="Pfam" id="PF13968"/>
    </source>
</evidence>
<keyword evidence="4" id="KW-1185">Reference proteome</keyword>
<dbReference type="PANTHER" id="PTHR31325">
    <property type="entry name" value="OS01G0798800 PROTEIN-RELATED"/>
    <property type="match status" value="1"/>
</dbReference>
<keyword evidence="1" id="KW-1133">Transmembrane helix</keyword>
<reference evidence="3 4" key="1">
    <citation type="journal article" date="2020" name="bioRxiv">
        <title>Sequence and annotation of 42 cannabis genomes reveals extensive copy number variation in cannabinoid synthesis and pathogen resistance genes.</title>
        <authorList>
            <person name="Mckernan K.J."/>
            <person name="Helbert Y."/>
            <person name="Kane L.T."/>
            <person name="Ebling H."/>
            <person name="Zhang L."/>
            <person name="Liu B."/>
            <person name="Eaton Z."/>
            <person name="Mclaughlin S."/>
            <person name="Kingan S."/>
            <person name="Baybayan P."/>
            <person name="Concepcion G."/>
            <person name="Jordan M."/>
            <person name="Riva A."/>
            <person name="Barbazuk W."/>
            <person name="Harkins T."/>
        </authorList>
    </citation>
    <scope>NUCLEOTIDE SEQUENCE [LARGE SCALE GENOMIC DNA]</scope>
    <source>
        <strain evidence="4">cv. Jamaican Lion 4</strain>
        <tissue evidence="3">Leaf</tissue>
    </source>
</reference>
<feature type="transmembrane region" description="Helical" evidence="1">
    <location>
        <begin position="152"/>
        <end position="177"/>
    </location>
</feature>
<feature type="transmembrane region" description="Helical" evidence="1">
    <location>
        <begin position="34"/>
        <end position="53"/>
    </location>
</feature>
<feature type="transmembrane region" description="Helical" evidence="1">
    <location>
        <begin position="313"/>
        <end position="340"/>
    </location>
</feature>
<keyword evidence="1" id="KW-0812">Transmembrane</keyword>
<dbReference type="OrthoDB" id="1689146at2759"/>
<feature type="transmembrane region" description="Helical" evidence="1">
    <location>
        <begin position="547"/>
        <end position="568"/>
    </location>
</feature>
<keyword evidence="1" id="KW-0472">Membrane</keyword>
<feature type="transmembrane region" description="Helical" evidence="1">
    <location>
        <begin position="352"/>
        <end position="374"/>
    </location>
</feature>
<dbReference type="InterPro" id="IPR025315">
    <property type="entry name" value="DUF4220"/>
</dbReference>
<dbReference type="Pfam" id="PF13968">
    <property type="entry name" value="DUF4220"/>
    <property type="match status" value="1"/>
</dbReference>